<keyword evidence="4" id="KW-0540">Nuclease</keyword>
<name>A0A1Q6R1N4_9FIRM</name>
<dbReference type="Gene3D" id="3.90.1570.30">
    <property type="match status" value="1"/>
</dbReference>
<dbReference type="GO" id="GO:0005829">
    <property type="term" value="C:cytosol"/>
    <property type="evidence" value="ECO:0007669"/>
    <property type="project" value="TreeGrafter"/>
</dbReference>
<dbReference type="GO" id="GO:0003677">
    <property type="term" value="F:DNA binding"/>
    <property type="evidence" value="ECO:0007669"/>
    <property type="project" value="InterPro"/>
</dbReference>
<dbReference type="GO" id="GO:0004519">
    <property type="term" value="F:endonuclease activity"/>
    <property type="evidence" value="ECO:0007669"/>
    <property type="project" value="UniProtKB-KW"/>
</dbReference>
<dbReference type="SUPFAM" id="SSF52540">
    <property type="entry name" value="P-loop containing nucleoside triphosphate hydrolases"/>
    <property type="match status" value="1"/>
</dbReference>
<dbReference type="PANTHER" id="PTHR47396:SF1">
    <property type="entry name" value="ATP-DEPENDENT HELICASE IRC3-RELATED"/>
    <property type="match status" value="1"/>
</dbReference>
<dbReference type="InterPro" id="IPR027417">
    <property type="entry name" value="P-loop_NTPase"/>
</dbReference>
<keyword evidence="4" id="KW-0378">Hydrolase</keyword>
<dbReference type="SMART" id="SM00490">
    <property type="entry name" value="HELICc"/>
    <property type="match status" value="1"/>
</dbReference>
<evidence type="ECO:0000256" key="1">
    <source>
        <dbReference type="SAM" id="MobiDB-lite"/>
    </source>
</evidence>
<protein>
    <submittedName>
        <fullName evidence="4">Type I restriction-modification system endonuclease</fullName>
    </submittedName>
</protein>
<evidence type="ECO:0000313" key="5">
    <source>
        <dbReference type="Proteomes" id="UP000186777"/>
    </source>
</evidence>
<dbReference type="CDD" id="cd18032">
    <property type="entry name" value="DEXHc_RE_I_III_res"/>
    <property type="match status" value="1"/>
</dbReference>
<organism evidence="4 5">
    <name type="scientific">Phascolarctobacterium succinatutens</name>
    <dbReference type="NCBI Taxonomy" id="626940"/>
    <lineage>
        <taxon>Bacteria</taxon>
        <taxon>Bacillati</taxon>
        <taxon>Bacillota</taxon>
        <taxon>Negativicutes</taxon>
        <taxon>Acidaminococcales</taxon>
        <taxon>Acidaminococcaceae</taxon>
        <taxon>Phascolarctobacterium</taxon>
    </lineage>
</organism>
<evidence type="ECO:0000313" key="4">
    <source>
        <dbReference type="EMBL" id="OLA36247.1"/>
    </source>
</evidence>
<evidence type="ECO:0000259" key="2">
    <source>
        <dbReference type="PROSITE" id="PS51192"/>
    </source>
</evidence>
<reference evidence="4 5" key="1">
    <citation type="journal article" date="2016" name="Nat. Biotechnol.">
        <title>Measurement of bacterial replication rates in microbial communities.</title>
        <authorList>
            <person name="Brown C.T."/>
            <person name="Olm M.R."/>
            <person name="Thomas B.C."/>
            <person name="Banfield J.F."/>
        </authorList>
    </citation>
    <scope>NUCLEOTIDE SEQUENCE [LARGE SCALE GENOMIC DNA]</scope>
    <source>
        <strain evidence="4">46_33</strain>
    </source>
</reference>
<dbReference type="GO" id="GO:0006304">
    <property type="term" value="P:DNA modification"/>
    <property type="evidence" value="ECO:0007669"/>
    <property type="project" value="InterPro"/>
</dbReference>
<dbReference type="InterPro" id="IPR013670">
    <property type="entry name" value="EcoEI_R_C_dom"/>
</dbReference>
<feature type="domain" description="Helicase ATP-binding" evidence="2">
    <location>
        <begin position="392"/>
        <end position="577"/>
    </location>
</feature>
<dbReference type="Pfam" id="PF08463">
    <property type="entry name" value="EcoEI_R_C"/>
    <property type="match status" value="1"/>
</dbReference>
<dbReference type="PROSITE" id="PS51192">
    <property type="entry name" value="HELICASE_ATP_BIND_1"/>
    <property type="match status" value="1"/>
</dbReference>
<dbReference type="InterPro" id="IPR006935">
    <property type="entry name" value="Helicase/UvrB_N"/>
</dbReference>
<dbReference type="Proteomes" id="UP000186777">
    <property type="component" value="Unassembled WGS sequence"/>
</dbReference>
<dbReference type="GO" id="GO:0016787">
    <property type="term" value="F:hydrolase activity"/>
    <property type="evidence" value="ECO:0007669"/>
    <property type="project" value="InterPro"/>
</dbReference>
<dbReference type="STRING" id="626940.BHW43_10670"/>
<dbReference type="InterPro" id="IPR050742">
    <property type="entry name" value="Helicase_Restrict-Modif_Enz"/>
</dbReference>
<dbReference type="PROSITE" id="PS51194">
    <property type="entry name" value="HELICASE_CTER"/>
    <property type="match status" value="1"/>
</dbReference>
<dbReference type="AlphaFoldDB" id="A0A1Q6R1N4"/>
<sequence>MASNFSFLRTQFPGLEKTGEFAERYLYSDSNSCLFKLGMLCEDIVNKMFDFDNIAMPYQMKDTLVNKIRLLENEEYITEDLARIMHRLRLGGNEARHEGTDSLQKAKLLLPQAYSLCEWFMQVYGDYTYQPKEYHLPAEQPEAAFVETAKDKAEEARLRKQDNEKAQQAVPVPHKERSQANMQAANRRPKTEEETRCLIDEQLRQVGWEADTTVLRYSKGCRPVKGRNLAIAEWPTDKVPGNEEKGYADYALFIGTELVGIIEAKKWDTDISSVISYQCKDYARAVRKCDAEYLLGQWQDFKVPFVFAANGRPYVQQLQIKSGIWFADLRQNGNMPRAMAGWPSPLGLKEMLQENTAEGNAALDALPYDFLQDENGLHLRDYQLKAVQAVDEAVRCGKRTALLAMATGTGKTRTVLGMIYRFLKAKRFKRILFLVDRNALGVQAQDVFKEVKLESLQTLDQIYNIKELTDKLIDAETAVHVATVQGMMKRIMYAESEDRIPAVSDYDLIIIDEAHRGYILDKEMAEAEQLYRDQRDYQSKYRYVLDYFNAVKIALTATPALQTTEIFGEPVYTYTYREAVLDGYLIDHDAPHQLTTKLSEEGIKLEKGAVIKYINKQTGELDTAYLDDDVDFDVDQFNRRVIVPEFNRAVLAEIAKNLYPDAPETYGKTLIYAATDTHADMIVSILQELYAKDNLDSDAIMKITGSVANGDQKKIQEKIKRFKNERFPSIVVTVDLLTTGIDVPEITTLVFMRCVKSRILFEQMLGRATRRCDKIGKDHFEIYDPVGVYNSLQPVVTMPAVANPQISVQDLLKQLDEAEAAEAITDIAKQVALKLRRKVNRLDEQTKKEFVLATGKDVAAFAGELQQADAAKAKELLMQHKEALVQLEKYRAGGDMGGMIYDGKDELTCHTRGYGAHKTKPGDYLNDFAAYLKSHANEIAALHIICTRPKDLTKAQLKELLLTLDANGFTALQLNDAYSEYTNSTMVAGIISLIRRYMLGTELVSKNSQLSRAFDKLNKNHKFTPAQQKWLDIIRSYMQQQDILSVEAFKEDKRLQRLGGYARAQKIFADDLDNIVSEFNGYLYEDGGKTA</sequence>
<dbReference type="InterPro" id="IPR025285">
    <property type="entry name" value="DUF4145"/>
</dbReference>
<feature type="region of interest" description="Disordered" evidence="1">
    <location>
        <begin position="158"/>
        <end position="193"/>
    </location>
</feature>
<dbReference type="CDD" id="cd18799">
    <property type="entry name" value="SF2_C_EcoAI-like"/>
    <property type="match status" value="1"/>
</dbReference>
<comment type="caution">
    <text evidence="4">The sequence shown here is derived from an EMBL/GenBank/DDBJ whole genome shotgun (WGS) entry which is preliminary data.</text>
</comment>
<proteinExistence type="predicted"/>
<dbReference type="InterPro" id="IPR014001">
    <property type="entry name" value="Helicase_ATP-bd"/>
</dbReference>
<dbReference type="InterPro" id="IPR001650">
    <property type="entry name" value="Helicase_C-like"/>
</dbReference>
<accession>A0A1Q6R1N4</accession>
<dbReference type="EMBL" id="MNTG01000047">
    <property type="protein sequence ID" value="OLA36247.1"/>
    <property type="molecule type" value="Genomic_DNA"/>
</dbReference>
<dbReference type="Pfam" id="PF00271">
    <property type="entry name" value="Helicase_C"/>
    <property type="match status" value="1"/>
</dbReference>
<dbReference type="Pfam" id="PF13643">
    <property type="entry name" value="DUF4145"/>
    <property type="match status" value="1"/>
</dbReference>
<dbReference type="RefSeq" id="WP_303680522.1">
    <property type="nucleotide sequence ID" value="NZ_MNTG01000047.1"/>
</dbReference>
<dbReference type="GO" id="GO:0005524">
    <property type="term" value="F:ATP binding"/>
    <property type="evidence" value="ECO:0007669"/>
    <property type="project" value="InterPro"/>
</dbReference>
<dbReference type="PANTHER" id="PTHR47396">
    <property type="entry name" value="TYPE I RESTRICTION ENZYME ECOKI R PROTEIN"/>
    <property type="match status" value="1"/>
</dbReference>
<dbReference type="Pfam" id="PF04851">
    <property type="entry name" value="ResIII"/>
    <property type="match status" value="1"/>
</dbReference>
<dbReference type="SMART" id="SM00487">
    <property type="entry name" value="DEXDc"/>
    <property type="match status" value="1"/>
</dbReference>
<dbReference type="NCBIfam" id="NF008521">
    <property type="entry name" value="PRK11448.1"/>
    <property type="match status" value="1"/>
</dbReference>
<evidence type="ECO:0000259" key="3">
    <source>
        <dbReference type="PROSITE" id="PS51194"/>
    </source>
</evidence>
<keyword evidence="4" id="KW-0255">Endonuclease</keyword>
<feature type="domain" description="Helicase C-terminal" evidence="3">
    <location>
        <begin position="654"/>
        <end position="812"/>
    </location>
</feature>
<dbReference type="Gene3D" id="3.40.50.300">
    <property type="entry name" value="P-loop containing nucleotide triphosphate hydrolases"/>
    <property type="match status" value="2"/>
</dbReference>
<gene>
    <name evidence="4" type="primary">hsdR</name>
    <name evidence="4" type="ORF">BHW43_10670</name>
</gene>